<name>A0A432LEL3_9BACI</name>
<dbReference type="GO" id="GO:0051539">
    <property type="term" value="F:4 iron, 4 sulfur cluster binding"/>
    <property type="evidence" value="ECO:0007669"/>
    <property type="project" value="UniProtKB-KW"/>
</dbReference>
<dbReference type="GO" id="GO:0046872">
    <property type="term" value="F:metal ion binding"/>
    <property type="evidence" value="ECO:0007669"/>
    <property type="project" value="UniProtKB-KW"/>
</dbReference>
<dbReference type="Gene3D" id="3.30.950.10">
    <property type="entry name" value="Methyltransferase, Cobalt-precorrin-4 Transmethylase, Domain 2"/>
    <property type="match status" value="1"/>
</dbReference>
<keyword evidence="2" id="KW-0004">4Fe-4S</keyword>
<dbReference type="InterPro" id="IPR006067">
    <property type="entry name" value="NO2/SO3_Rdtase_4Fe4S_dom"/>
</dbReference>
<dbReference type="InterPro" id="IPR035996">
    <property type="entry name" value="4pyrrol_Methylase_sf"/>
</dbReference>
<dbReference type="Gene3D" id="3.40.1010.10">
    <property type="entry name" value="Cobalt-precorrin-4 Transmethylase, Domain 1"/>
    <property type="match status" value="1"/>
</dbReference>
<evidence type="ECO:0000259" key="10">
    <source>
        <dbReference type="Pfam" id="PF00590"/>
    </source>
</evidence>
<dbReference type="GO" id="GO:0016491">
    <property type="term" value="F:oxidoreductase activity"/>
    <property type="evidence" value="ECO:0007669"/>
    <property type="project" value="InterPro"/>
</dbReference>
<keyword evidence="4 12" id="KW-0489">Methyltransferase</keyword>
<evidence type="ECO:0000256" key="4">
    <source>
        <dbReference type="ARBA" id="ARBA00022603"/>
    </source>
</evidence>
<dbReference type="InterPro" id="IPR006363">
    <property type="entry name" value="Cbl_synth_CobJ/CibH_dom"/>
</dbReference>
<feature type="domain" description="Nitrite/sulphite reductase 4Fe-4S" evidence="11">
    <location>
        <begin position="415"/>
        <end position="529"/>
    </location>
</feature>
<evidence type="ECO:0000256" key="7">
    <source>
        <dbReference type="ARBA" id="ARBA00022723"/>
    </source>
</evidence>
<dbReference type="NCBIfam" id="TIGR01466">
    <property type="entry name" value="cobJ_cbiH"/>
    <property type="match status" value="1"/>
</dbReference>
<dbReference type="SUPFAM" id="SSF53790">
    <property type="entry name" value="Tetrapyrrole methylase"/>
    <property type="match status" value="1"/>
</dbReference>
<dbReference type="PANTHER" id="PTHR47036">
    <property type="entry name" value="COBALT-FACTOR III C(17)-METHYLTRANSFERASE-RELATED"/>
    <property type="match status" value="1"/>
</dbReference>
<protein>
    <submittedName>
        <fullName evidence="12">Precorrin-3B C(17)-methyltransferase</fullName>
        <ecNumber evidence="12">2.1.1.131</ecNumber>
    </submittedName>
</protein>
<dbReference type="GO" id="GO:0009236">
    <property type="term" value="P:cobalamin biosynthetic process"/>
    <property type="evidence" value="ECO:0007669"/>
    <property type="project" value="UniProtKB-UniPathway"/>
</dbReference>
<dbReference type="SUPFAM" id="SSF56014">
    <property type="entry name" value="Nitrite and sulphite reductase 4Fe-4S domain-like"/>
    <property type="match status" value="1"/>
</dbReference>
<evidence type="ECO:0000313" key="12">
    <source>
        <dbReference type="EMBL" id="RUL55566.1"/>
    </source>
</evidence>
<accession>A0A432LEL3</accession>
<keyword evidence="13" id="KW-1185">Reference proteome</keyword>
<comment type="caution">
    <text evidence="12">The sequence shown here is derived from an EMBL/GenBank/DDBJ whole genome shotgun (WGS) entry which is preliminary data.</text>
</comment>
<evidence type="ECO:0000256" key="1">
    <source>
        <dbReference type="ARBA" id="ARBA00004953"/>
    </source>
</evidence>
<keyword evidence="3" id="KW-0169">Cobalamin biosynthesis</keyword>
<dbReference type="Gene3D" id="3.30.413.10">
    <property type="entry name" value="Sulfite Reductase Hemoprotein, domain 1"/>
    <property type="match status" value="1"/>
</dbReference>
<dbReference type="Pfam" id="PF00590">
    <property type="entry name" value="TP_methylase"/>
    <property type="match status" value="1"/>
</dbReference>
<feature type="domain" description="Tetrapyrrole methylase" evidence="10">
    <location>
        <begin position="5"/>
        <end position="216"/>
    </location>
</feature>
<evidence type="ECO:0000256" key="8">
    <source>
        <dbReference type="ARBA" id="ARBA00023004"/>
    </source>
</evidence>
<keyword evidence="8" id="KW-0408">Iron</keyword>
<dbReference type="GO" id="GO:0032259">
    <property type="term" value="P:methylation"/>
    <property type="evidence" value="ECO:0007669"/>
    <property type="project" value="UniProtKB-KW"/>
</dbReference>
<dbReference type="GO" id="GO:0020037">
    <property type="term" value="F:heme binding"/>
    <property type="evidence" value="ECO:0007669"/>
    <property type="project" value="InterPro"/>
</dbReference>
<dbReference type="InterPro" id="IPR006066">
    <property type="entry name" value="NO2/SO3_Rdtase_FeS/sirohaem_BS"/>
</dbReference>
<dbReference type="PANTHER" id="PTHR47036:SF1">
    <property type="entry name" value="COBALT-FACTOR III C(17)-METHYLTRANSFERASE-RELATED"/>
    <property type="match status" value="1"/>
</dbReference>
<dbReference type="InterPro" id="IPR051810">
    <property type="entry name" value="Precorrin_MeTrfase"/>
</dbReference>
<comment type="pathway">
    <text evidence="1">Cofactor biosynthesis; adenosylcobalamin biosynthesis.</text>
</comment>
<proteinExistence type="predicted"/>
<dbReference type="InterPro" id="IPR014776">
    <property type="entry name" value="4pyrrole_Mease_sub2"/>
</dbReference>
<evidence type="ECO:0000256" key="2">
    <source>
        <dbReference type="ARBA" id="ARBA00022485"/>
    </source>
</evidence>
<gene>
    <name evidence="12" type="primary">cobJ</name>
    <name evidence="12" type="ORF">EK386_04370</name>
</gene>
<keyword evidence="5 12" id="KW-0808">Transferase</keyword>
<organism evidence="12 13">
    <name type="scientific">Lysinibacillus antri</name>
    <dbReference type="NCBI Taxonomy" id="2498145"/>
    <lineage>
        <taxon>Bacteria</taxon>
        <taxon>Bacillati</taxon>
        <taxon>Bacillota</taxon>
        <taxon>Bacilli</taxon>
        <taxon>Bacillales</taxon>
        <taxon>Bacillaceae</taxon>
        <taxon>Lysinibacillus</taxon>
    </lineage>
</organism>
<evidence type="ECO:0000256" key="5">
    <source>
        <dbReference type="ARBA" id="ARBA00022679"/>
    </source>
</evidence>
<reference evidence="12 13" key="1">
    <citation type="submission" date="2018-12" db="EMBL/GenBank/DDBJ databases">
        <title>Lysinibacillus antri sp. nov., isolated from a cave soil.</title>
        <authorList>
            <person name="Narsing Rao M.P."/>
            <person name="Zhang H."/>
            <person name="Dong Z.-Y."/>
            <person name="Niu X.-K."/>
            <person name="Zhang K."/>
            <person name="Fang B.-Z."/>
            <person name="Kang Y.-Q."/>
            <person name="Xiao M."/>
            <person name="Li W.-J."/>
        </authorList>
    </citation>
    <scope>NUCLEOTIDE SEQUENCE [LARGE SCALE GENOMIC DNA]</scope>
    <source>
        <strain evidence="12 13">SYSU K30002</strain>
    </source>
</reference>
<dbReference type="GO" id="GO:0030789">
    <property type="term" value="F:precorrin-3B C17-methyltransferase activity"/>
    <property type="evidence" value="ECO:0007669"/>
    <property type="project" value="UniProtKB-EC"/>
</dbReference>
<evidence type="ECO:0000259" key="11">
    <source>
        <dbReference type="Pfam" id="PF01077"/>
    </source>
</evidence>
<dbReference type="InterPro" id="IPR000878">
    <property type="entry name" value="4pyrrol_Mease"/>
</dbReference>
<dbReference type="RefSeq" id="WP_126657806.1">
    <property type="nucleotide sequence ID" value="NZ_RYYR01000004.1"/>
</dbReference>
<dbReference type="PROSITE" id="PS00365">
    <property type="entry name" value="NIR_SIR"/>
    <property type="match status" value="1"/>
</dbReference>
<keyword evidence="6" id="KW-0949">S-adenosyl-L-methionine</keyword>
<dbReference type="InterPro" id="IPR014777">
    <property type="entry name" value="4pyrrole_Mease_sub1"/>
</dbReference>
<dbReference type="EMBL" id="RYYR01000004">
    <property type="protein sequence ID" value="RUL55566.1"/>
    <property type="molecule type" value="Genomic_DNA"/>
</dbReference>
<dbReference type="Pfam" id="PF01077">
    <property type="entry name" value="NIR_SIR"/>
    <property type="match status" value="1"/>
</dbReference>
<dbReference type="EC" id="2.1.1.131" evidence="12"/>
<dbReference type="InterPro" id="IPR045854">
    <property type="entry name" value="NO2/SO3_Rdtase_4Fe4S_sf"/>
</dbReference>
<dbReference type="AlphaFoldDB" id="A0A432LEL3"/>
<dbReference type="UniPathway" id="UPA00148"/>
<dbReference type="Proteomes" id="UP000287910">
    <property type="component" value="Unassembled WGS sequence"/>
</dbReference>
<evidence type="ECO:0000256" key="6">
    <source>
        <dbReference type="ARBA" id="ARBA00022691"/>
    </source>
</evidence>
<evidence type="ECO:0000313" key="13">
    <source>
        <dbReference type="Proteomes" id="UP000287910"/>
    </source>
</evidence>
<dbReference type="CDD" id="cd11646">
    <property type="entry name" value="Precorrin_3B_C17_MT"/>
    <property type="match status" value="1"/>
</dbReference>
<evidence type="ECO:0000256" key="3">
    <source>
        <dbReference type="ARBA" id="ARBA00022573"/>
    </source>
</evidence>
<sequence length="553" mass="61492">MQKGKIFVVGFGPGDREHITKRAVDALQQSNHIMGYKTYVDLIRHFVTAQTIVSTGMTEEVSRAQEAVKQAEAGNIVAVISSGDAGVYGMAGLVYEVLIEKGWTEATGIEVEVVPGISAINSCASLLGAPVMHDSCTISLSDHLTPWTVIEKRIEAAAMADFVIAFYNPKSGRRTRQIVEAQRILLKYRSPETPVGLVKSAYRDSQNIVLTNLAEMLEHDIGMLTTVIVGNSSTFFYDNKIITPRGYQRKYTLGDDKQIWKPHQRLKKEAEPWALDQETGEAKSGFEKIEAIKAAQAVQRQVEENVEKKTSLEMARLALACITKEPVKGDFLVQQAIESIFEFAVSPGVANKFITPKQMQILAEVVGENGTLEYTPDHRFHVKIPTEHPEAIVEQLRESGLYVLPMGDVFNLKACDFCYGEKAESIPYAEEIMDALGGMKLPKELHVGFNGCGMACYRAVFDDIGIVYRKKKFDLFIGAKPVGRTAHAAQPVAEGLEPDALIPLLTQIIEEYKEHAHPNERLFKYFKRVKKIAHFTYQDMSCKIKVEEAPCGD</sequence>
<evidence type="ECO:0000256" key="9">
    <source>
        <dbReference type="ARBA" id="ARBA00023014"/>
    </source>
</evidence>
<keyword evidence="9" id="KW-0411">Iron-sulfur</keyword>
<keyword evidence="7" id="KW-0479">Metal-binding</keyword>